<feature type="compositionally biased region" description="Basic and acidic residues" evidence="1">
    <location>
        <begin position="788"/>
        <end position="808"/>
    </location>
</feature>
<feature type="compositionally biased region" description="Basic and acidic residues" evidence="1">
    <location>
        <begin position="848"/>
        <end position="863"/>
    </location>
</feature>
<evidence type="ECO:0000259" key="2">
    <source>
        <dbReference type="Pfam" id="PF14664"/>
    </source>
</evidence>
<gene>
    <name evidence="3" type="ORF">ADUPG1_012302</name>
</gene>
<feature type="compositionally biased region" description="Acidic residues" evidence="1">
    <location>
        <begin position="568"/>
        <end position="580"/>
    </location>
</feature>
<evidence type="ECO:0000313" key="3">
    <source>
        <dbReference type="EMBL" id="GKT23026.1"/>
    </source>
</evidence>
<feature type="compositionally biased region" description="Low complexity" evidence="1">
    <location>
        <begin position="478"/>
        <end position="489"/>
    </location>
</feature>
<protein>
    <recommendedName>
        <fullName evidence="2">Rapamycin-insensitive companion of mTOR N-terminal domain-containing protein</fullName>
    </recommendedName>
</protein>
<feature type="compositionally biased region" description="Basic and acidic residues" evidence="1">
    <location>
        <begin position="544"/>
        <end position="557"/>
    </location>
</feature>
<feature type="compositionally biased region" description="Low complexity" evidence="1">
    <location>
        <begin position="711"/>
        <end position="721"/>
    </location>
</feature>
<proteinExistence type="predicted"/>
<feature type="region of interest" description="Disordered" evidence="1">
    <location>
        <begin position="539"/>
        <end position="580"/>
    </location>
</feature>
<feature type="compositionally biased region" description="Basic residues" evidence="1">
    <location>
        <begin position="458"/>
        <end position="467"/>
    </location>
</feature>
<dbReference type="Pfam" id="PF14664">
    <property type="entry name" value="RICTOR_N"/>
    <property type="match status" value="1"/>
</dbReference>
<feature type="compositionally biased region" description="Low complexity" evidence="1">
    <location>
        <begin position="888"/>
        <end position="906"/>
    </location>
</feature>
<organism evidence="3 4">
    <name type="scientific">Aduncisulcus paluster</name>
    <dbReference type="NCBI Taxonomy" id="2918883"/>
    <lineage>
        <taxon>Eukaryota</taxon>
        <taxon>Metamonada</taxon>
        <taxon>Carpediemonas-like organisms</taxon>
        <taxon>Aduncisulcus</taxon>
    </lineage>
</organism>
<comment type="caution">
    <text evidence="3">The sequence shown here is derived from an EMBL/GenBank/DDBJ whole genome shotgun (WGS) entry which is preliminary data.</text>
</comment>
<feature type="compositionally biased region" description="Basic and acidic residues" evidence="1">
    <location>
        <begin position="693"/>
        <end position="706"/>
    </location>
</feature>
<dbReference type="InterPro" id="IPR028267">
    <property type="entry name" value="Pianissimo_N"/>
</dbReference>
<feature type="compositionally biased region" description="Basic and acidic residues" evidence="1">
    <location>
        <begin position="505"/>
        <end position="514"/>
    </location>
</feature>
<evidence type="ECO:0000313" key="4">
    <source>
        <dbReference type="Proteomes" id="UP001057375"/>
    </source>
</evidence>
<dbReference type="EMBL" id="BQXS01012439">
    <property type="protein sequence ID" value="GKT23026.1"/>
    <property type="molecule type" value="Genomic_DNA"/>
</dbReference>
<accession>A0ABQ5K3S7</accession>
<feature type="compositionally biased region" description="Low complexity" evidence="1">
    <location>
        <begin position="914"/>
        <end position="923"/>
    </location>
</feature>
<sequence>MLFADRVSQLIEEAEHIQLIDGKNPKTCLLKQFQEVFAHVDYIPSRDLREPMRFVKALRIFTLDTSRSVIGDVLRTYRYSMGYVRDIETSEECTFTIGRELAESGVMTVISRALQFRRRNNMPRFAQSLRLIRVIVDRKAAHTIPSCVYSALGITATSETHVLRSYSISILTRALKQVPRTLKACGAYKSLLMAGTSFYNQMCVDSITDALTSVFSNSMNRHILDVEFTLYHLLSPLVLPQTSSSASSFQPEQGNYLRIPAFPFIPTNMHHGKVRAACGYLVQFLSTPGGLLLMTKSWYGLKSLVRGGVLDALLYPSDIVQNRRMCLCECLCNIFKMPESECKLPLPCSCTNCQLKALYVYHGEGTKLKDHQSTHSKSSSSSLSGLFPTLAFITDVSSLLPHITSTSPSLSHAHTALLLLSLSHCGVLDALCILACLPDIHMEARRREEKRRLGQSKALRHARRRKSKVMDQQHHGRTSSGTVSSSSQHHSVDMSADEQTVSTTQKERRKEENRKKRAAHLVFSFYHRHVDRYKEKMRKRLHRQHEERKKGWKEEGKALQLGSGFADPDPEENSYSDSDDSFSFDNPASHLYISGTSPSFLAPSFPLLSSLIIHTLSMFHSLSLALLPSSPFLSSILRYNTLTHISKGGVCDFIGHEWCGMGKETLSSFGMSRAREILMHLWCDRKDLAHGSDSHGDSKNSSHHGDSSFMDGNNDTTTDTDFLSSDRSDLGSTFDKSGSTVDVTADKVSVSKKQKKQLWWQSSDAHFTEEQGGDFVLVKNVITHTEKTQGELREKERQRNVRQEMSELKKKKKLRDFEKEHSSAIPKNEAEMRKVQQKDQQQKYARRREKEAIRLKRGAEHERMKQKHEKSKVSTEAMKTHKEMVQPSNNDSSSTETTNHSSITTSKLTQDLLSGSSSSISSSETTAYAESHISEHHRP</sequence>
<evidence type="ECO:0000256" key="1">
    <source>
        <dbReference type="SAM" id="MobiDB-lite"/>
    </source>
</evidence>
<name>A0ABQ5K3S7_9EUKA</name>
<dbReference type="Proteomes" id="UP001057375">
    <property type="component" value="Unassembled WGS sequence"/>
</dbReference>
<feature type="region of interest" description="Disordered" evidence="1">
    <location>
        <begin position="693"/>
        <end position="722"/>
    </location>
</feature>
<feature type="compositionally biased region" description="Basic and acidic residues" evidence="1">
    <location>
        <begin position="815"/>
        <end position="841"/>
    </location>
</feature>
<feature type="region of interest" description="Disordered" evidence="1">
    <location>
        <begin position="788"/>
        <end position="939"/>
    </location>
</feature>
<feature type="region of interest" description="Disordered" evidence="1">
    <location>
        <begin position="448"/>
        <end position="516"/>
    </location>
</feature>
<feature type="domain" description="Rapamycin-insensitive companion of mTOR N-terminal" evidence="2">
    <location>
        <begin position="53"/>
        <end position="433"/>
    </location>
</feature>
<keyword evidence="4" id="KW-1185">Reference proteome</keyword>
<reference evidence="3" key="1">
    <citation type="submission" date="2022-03" db="EMBL/GenBank/DDBJ databases">
        <title>Draft genome sequence of Aduncisulcus paluster, a free-living microaerophilic Fornicata.</title>
        <authorList>
            <person name="Yuyama I."/>
            <person name="Kume K."/>
            <person name="Tamura T."/>
            <person name="Inagaki Y."/>
            <person name="Hashimoto T."/>
        </authorList>
    </citation>
    <scope>NUCLEOTIDE SEQUENCE</scope>
    <source>
        <strain evidence="3">NY0171</strain>
    </source>
</reference>
<feature type="non-terminal residue" evidence="3">
    <location>
        <position position="939"/>
    </location>
</feature>